<dbReference type="WBParaSite" id="SCUD_0000218401-mRNA-1">
    <property type="protein sequence ID" value="SCUD_0000218401-mRNA-1"/>
    <property type="gene ID" value="SCUD_0000218401"/>
</dbReference>
<evidence type="ECO:0000313" key="3">
    <source>
        <dbReference type="WBParaSite" id="SCUD_0000218401-mRNA-1"/>
    </source>
</evidence>
<protein>
    <submittedName>
        <fullName evidence="3">Transposase</fullName>
    </submittedName>
</protein>
<name>A0A183JHL1_9TREM</name>
<sequence>MLGETFEVSAFCFVDLHTGKILTTLHSTEGWKTFLLE</sequence>
<evidence type="ECO:0000313" key="1">
    <source>
        <dbReference type="EMBL" id="VDO72731.1"/>
    </source>
</evidence>
<keyword evidence="2" id="KW-1185">Reference proteome</keyword>
<accession>A0A183JHL1</accession>
<reference evidence="3" key="1">
    <citation type="submission" date="2016-06" db="UniProtKB">
        <authorList>
            <consortium name="WormBaseParasite"/>
        </authorList>
    </citation>
    <scope>IDENTIFICATION</scope>
</reference>
<dbReference type="AlphaFoldDB" id="A0A183JHL1"/>
<dbReference type="Proteomes" id="UP000279833">
    <property type="component" value="Unassembled WGS sequence"/>
</dbReference>
<organism evidence="3">
    <name type="scientific">Schistosoma curassoni</name>
    <dbReference type="NCBI Taxonomy" id="6186"/>
    <lineage>
        <taxon>Eukaryota</taxon>
        <taxon>Metazoa</taxon>
        <taxon>Spiralia</taxon>
        <taxon>Lophotrochozoa</taxon>
        <taxon>Platyhelminthes</taxon>
        <taxon>Trematoda</taxon>
        <taxon>Digenea</taxon>
        <taxon>Strigeidida</taxon>
        <taxon>Schistosomatoidea</taxon>
        <taxon>Schistosomatidae</taxon>
        <taxon>Schistosoma</taxon>
    </lineage>
</organism>
<reference evidence="1 2" key="2">
    <citation type="submission" date="2018-11" db="EMBL/GenBank/DDBJ databases">
        <authorList>
            <consortium name="Pathogen Informatics"/>
        </authorList>
    </citation>
    <scope>NUCLEOTIDE SEQUENCE [LARGE SCALE GENOMIC DNA]</scope>
    <source>
        <strain evidence="1">Dakar</strain>
        <strain evidence="2">Dakar, Senegal</strain>
    </source>
</reference>
<gene>
    <name evidence="1" type="ORF">SCUD_LOCUS2185</name>
</gene>
<dbReference type="EMBL" id="UZAK01002012">
    <property type="protein sequence ID" value="VDO72731.1"/>
    <property type="molecule type" value="Genomic_DNA"/>
</dbReference>
<evidence type="ECO:0000313" key="2">
    <source>
        <dbReference type="Proteomes" id="UP000279833"/>
    </source>
</evidence>
<proteinExistence type="predicted"/>